<organism evidence="6 7">
    <name type="scientific">Phyllobacterium phragmitis</name>
    <dbReference type="NCBI Taxonomy" id="2670329"/>
    <lineage>
        <taxon>Bacteria</taxon>
        <taxon>Pseudomonadati</taxon>
        <taxon>Pseudomonadota</taxon>
        <taxon>Alphaproteobacteria</taxon>
        <taxon>Hyphomicrobiales</taxon>
        <taxon>Phyllobacteriaceae</taxon>
        <taxon>Phyllobacterium</taxon>
    </lineage>
</organism>
<gene>
    <name evidence="6" type="ORF">PPNSA23_16630</name>
</gene>
<dbReference type="InterPro" id="IPR002502">
    <property type="entry name" value="Amidase_domain"/>
</dbReference>
<evidence type="ECO:0000313" key="6">
    <source>
        <dbReference type="EMBL" id="GAB1581720.1"/>
    </source>
</evidence>
<comment type="catalytic activity">
    <reaction evidence="1">
        <text>Hydrolyzes the link between N-acetylmuramoyl residues and L-amino acid residues in certain cell-wall glycopeptides.</text>
        <dbReference type="EC" id="3.5.1.28"/>
    </reaction>
</comment>
<keyword evidence="4" id="KW-0961">Cell wall biogenesis/degradation</keyword>
<proteinExistence type="predicted"/>
<dbReference type="Gene3D" id="3.40.80.10">
    <property type="entry name" value="Peptidoglycan recognition protein-like"/>
    <property type="match status" value="1"/>
</dbReference>
<evidence type="ECO:0000313" key="7">
    <source>
        <dbReference type="Proteomes" id="UP001628091"/>
    </source>
</evidence>
<accession>A0ABQ0GYH9</accession>
<dbReference type="PANTHER" id="PTHR30417:SF1">
    <property type="entry name" value="N-ACETYLMURAMOYL-L-ALANINE AMIDASE AMID"/>
    <property type="match status" value="1"/>
</dbReference>
<dbReference type="EMBL" id="BAAFZP010000001">
    <property type="protein sequence ID" value="GAB1581720.1"/>
    <property type="molecule type" value="Genomic_DNA"/>
</dbReference>
<evidence type="ECO:0000259" key="5">
    <source>
        <dbReference type="SMART" id="SM00644"/>
    </source>
</evidence>
<feature type="domain" description="N-acetylmuramoyl-L-alanine amidase" evidence="5">
    <location>
        <begin position="22"/>
        <end position="186"/>
    </location>
</feature>
<dbReference type="InterPro" id="IPR051206">
    <property type="entry name" value="NAMLAA_amidase_2"/>
</dbReference>
<comment type="caution">
    <text evidence="6">The sequence shown here is derived from an EMBL/GenBank/DDBJ whole genome shotgun (WGS) entry which is preliminary data.</text>
</comment>
<dbReference type="SMART" id="SM00644">
    <property type="entry name" value="Ami_2"/>
    <property type="match status" value="1"/>
</dbReference>
<sequence length="205" mass="22288">MAYSVKKHLLTRDKDPVAFVQTPNGGASLRPLYLIIHYTAGTTASSAINWFRNKQSSASAHLVIGPDGDVTQMMPFNKLCWHAGKSRWNDLVGMNAYSVGIEIVNAGKLRKSEAGTWLAWSGEAIAASDVLMATHKHETNPAGWHIFTEAQIAAVVEAGIALQTEYHFLDVLGHDDIAPGRKIDPGPAFPMISVRSRILGRQDNG</sequence>
<dbReference type="SUPFAM" id="SSF55846">
    <property type="entry name" value="N-acetylmuramoyl-L-alanine amidase-like"/>
    <property type="match status" value="1"/>
</dbReference>
<evidence type="ECO:0000256" key="2">
    <source>
        <dbReference type="ARBA" id="ARBA00011901"/>
    </source>
</evidence>
<dbReference type="Pfam" id="PF01510">
    <property type="entry name" value="Amidase_2"/>
    <property type="match status" value="1"/>
</dbReference>
<evidence type="ECO:0000256" key="3">
    <source>
        <dbReference type="ARBA" id="ARBA00022801"/>
    </source>
</evidence>
<reference evidence="6 7" key="1">
    <citation type="submission" date="2024-10" db="EMBL/GenBank/DDBJ databases">
        <title>Isolation, draft genome sequencing and identification of Phyllobacterium sp. NSA23, isolated from leaf soil.</title>
        <authorList>
            <person name="Akita H."/>
        </authorList>
    </citation>
    <scope>NUCLEOTIDE SEQUENCE [LARGE SCALE GENOMIC DNA]</scope>
    <source>
        <strain evidence="6 7">NSA23</strain>
    </source>
</reference>
<keyword evidence="3" id="KW-0378">Hydrolase</keyword>
<dbReference type="InterPro" id="IPR036505">
    <property type="entry name" value="Amidase/PGRP_sf"/>
</dbReference>
<protein>
    <recommendedName>
        <fullName evidence="2">N-acetylmuramoyl-L-alanine amidase</fullName>
        <ecNumber evidence="2">3.5.1.28</ecNumber>
    </recommendedName>
</protein>
<dbReference type="RefSeq" id="WP_407864504.1">
    <property type="nucleotide sequence ID" value="NZ_BAAFZP010000001.1"/>
</dbReference>
<name>A0ABQ0GYH9_9HYPH</name>
<evidence type="ECO:0000256" key="4">
    <source>
        <dbReference type="ARBA" id="ARBA00023316"/>
    </source>
</evidence>
<evidence type="ECO:0000256" key="1">
    <source>
        <dbReference type="ARBA" id="ARBA00001561"/>
    </source>
</evidence>
<keyword evidence="7" id="KW-1185">Reference proteome</keyword>
<dbReference type="Proteomes" id="UP001628091">
    <property type="component" value="Unassembled WGS sequence"/>
</dbReference>
<dbReference type="PANTHER" id="PTHR30417">
    <property type="entry name" value="N-ACETYLMURAMOYL-L-ALANINE AMIDASE AMID"/>
    <property type="match status" value="1"/>
</dbReference>
<dbReference type="CDD" id="cd06583">
    <property type="entry name" value="PGRP"/>
    <property type="match status" value="1"/>
</dbReference>
<dbReference type="EC" id="3.5.1.28" evidence="2"/>